<feature type="transmembrane region" description="Helical" evidence="2">
    <location>
        <begin position="230"/>
        <end position="255"/>
    </location>
</feature>
<evidence type="ECO:0000313" key="4">
    <source>
        <dbReference type="EMBL" id="GES51448.1"/>
    </source>
</evidence>
<dbReference type="Proteomes" id="UP000390335">
    <property type="component" value="Unassembled WGS sequence"/>
</dbReference>
<keyword evidence="2" id="KW-0472">Membrane</keyword>
<keyword evidence="5" id="KW-1185">Reference proteome</keyword>
<name>A0ABQ0Z838_9HYPH</name>
<keyword evidence="3" id="KW-0732">Signal</keyword>
<dbReference type="InterPro" id="IPR036249">
    <property type="entry name" value="Thioredoxin-like_sf"/>
</dbReference>
<sequence length="268" mass="28544">MRTAAFTLALALLVCAGEARAAAFDPFSVTGIDQKPDAFIPLDLPFHDEADRVVTLRQLGGGKPIVLAPVLHNCPNICGVTLSGLMEAIEGQSFRPATDFTIVAFGIDAGEGPKEASASLKQLKRRFPSLTNGGVHALTGEVAAIHSVTDALGYRYAWDPDIGQYAHDAAVAVLTPDGRLSRWLYGLAPTSGDLKLALTEAGEGRIGSWQDQLLLLCYHYDPLTGRYSSLILIALRVACGLVAILGIGVLVILLLRECRSKDAGRRLP</sequence>
<comment type="caution">
    <text evidence="4">The sequence shown here is derived from an EMBL/GenBank/DDBJ whole genome shotgun (WGS) entry which is preliminary data.</text>
</comment>
<keyword evidence="2" id="KW-1133">Transmembrane helix</keyword>
<reference evidence="4 5" key="1">
    <citation type="journal article" date="2020" name="Genome Biol. Evol.">
        <title>Rhizobium dioscoreae sp. nov., a plant growth-promoting bacterium isolated from yam (Dioscorea species).</title>
        <authorList>
            <person name="Ouyabe M."/>
            <person name="Tanaka N."/>
            <person name="Shiwa Y."/>
            <person name="Fujita N."/>
            <person name="Kikuno H."/>
            <person name="Babil P."/>
            <person name="Shiwachi H."/>
        </authorList>
    </citation>
    <scope>NUCLEOTIDE SEQUENCE [LARGE SCALE GENOMIC DNA]</scope>
    <source>
        <strain evidence="4 5">S-93</strain>
    </source>
</reference>
<dbReference type="RefSeq" id="WP_152094087.1">
    <property type="nucleotide sequence ID" value="NZ_BLAI01000001.1"/>
</dbReference>
<dbReference type="Pfam" id="PF02630">
    <property type="entry name" value="SCO1-SenC"/>
    <property type="match status" value="1"/>
</dbReference>
<organism evidence="4 5">
    <name type="scientific">Rhizobium dioscoreae</name>
    <dbReference type="NCBI Taxonomy" id="2653122"/>
    <lineage>
        <taxon>Bacteria</taxon>
        <taxon>Pseudomonadati</taxon>
        <taxon>Pseudomonadota</taxon>
        <taxon>Alphaproteobacteria</taxon>
        <taxon>Hyphomicrobiales</taxon>
        <taxon>Rhizobiaceae</taxon>
        <taxon>Rhizobium/Agrobacterium group</taxon>
        <taxon>Rhizobium</taxon>
    </lineage>
</organism>
<feature type="signal peptide" evidence="3">
    <location>
        <begin position="1"/>
        <end position="21"/>
    </location>
</feature>
<keyword evidence="2" id="KW-0812">Transmembrane</keyword>
<evidence type="ECO:0000313" key="5">
    <source>
        <dbReference type="Proteomes" id="UP000390335"/>
    </source>
</evidence>
<feature type="chain" id="PRO_5046692561" evidence="3">
    <location>
        <begin position="22"/>
        <end position="268"/>
    </location>
</feature>
<protein>
    <submittedName>
        <fullName evidence="4">Electron transporter SenC</fullName>
    </submittedName>
</protein>
<dbReference type="CDD" id="cd02968">
    <property type="entry name" value="SCO"/>
    <property type="match status" value="1"/>
</dbReference>
<evidence type="ECO:0000256" key="1">
    <source>
        <dbReference type="ARBA" id="ARBA00010996"/>
    </source>
</evidence>
<comment type="similarity">
    <text evidence="1">Belongs to the SCO1/2 family.</text>
</comment>
<dbReference type="InterPro" id="IPR003782">
    <property type="entry name" value="SCO1/SenC"/>
</dbReference>
<accession>A0ABQ0Z838</accession>
<dbReference type="EMBL" id="BLAJ01000004">
    <property type="protein sequence ID" value="GES51448.1"/>
    <property type="molecule type" value="Genomic_DNA"/>
</dbReference>
<dbReference type="Gene3D" id="3.40.30.10">
    <property type="entry name" value="Glutaredoxin"/>
    <property type="match status" value="1"/>
</dbReference>
<evidence type="ECO:0000256" key="2">
    <source>
        <dbReference type="SAM" id="Phobius"/>
    </source>
</evidence>
<dbReference type="SUPFAM" id="SSF52833">
    <property type="entry name" value="Thioredoxin-like"/>
    <property type="match status" value="1"/>
</dbReference>
<evidence type="ECO:0000256" key="3">
    <source>
        <dbReference type="SAM" id="SignalP"/>
    </source>
</evidence>
<proteinExistence type="inferred from homology"/>
<gene>
    <name evidence="4" type="ORF">RsS93_40620</name>
</gene>